<organism evidence="2 3">
    <name type="scientific">Mya arenaria</name>
    <name type="common">Soft-shell clam</name>
    <dbReference type="NCBI Taxonomy" id="6604"/>
    <lineage>
        <taxon>Eukaryota</taxon>
        <taxon>Metazoa</taxon>
        <taxon>Spiralia</taxon>
        <taxon>Lophotrochozoa</taxon>
        <taxon>Mollusca</taxon>
        <taxon>Bivalvia</taxon>
        <taxon>Autobranchia</taxon>
        <taxon>Heteroconchia</taxon>
        <taxon>Euheterodonta</taxon>
        <taxon>Imparidentia</taxon>
        <taxon>Neoheterodontei</taxon>
        <taxon>Myida</taxon>
        <taxon>Myoidea</taxon>
        <taxon>Myidae</taxon>
        <taxon>Mya</taxon>
    </lineage>
</organism>
<name>A0ABY7ER11_MYAAR</name>
<accession>A0ABY7ER11</accession>
<dbReference type="EMBL" id="CP111019">
    <property type="protein sequence ID" value="WAR12425.1"/>
    <property type="molecule type" value="Genomic_DNA"/>
</dbReference>
<dbReference type="PANTHER" id="PTHR46331">
    <property type="entry name" value="VALACYCLOVIR HYDROLASE"/>
    <property type="match status" value="1"/>
</dbReference>
<dbReference type="SUPFAM" id="SSF53474">
    <property type="entry name" value="alpha/beta-Hydrolases"/>
    <property type="match status" value="1"/>
</dbReference>
<evidence type="ECO:0000313" key="3">
    <source>
        <dbReference type="Proteomes" id="UP001164746"/>
    </source>
</evidence>
<dbReference type="Proteomes" id="UP001164746">
    <property type="component" value="Chromosome 8"/>
</dbReference>
<gene>
    <name evidence="2" type="ORF">MAR_026605</name>
</gene>
<evidence type="ECO:0000259" key="1">
    <source>
        <dbReference type="Pfam" id="PF00561"/>
    </source>
</evidence>
<dbReference type="InterPro" id="IPR000073">
    <property type="entry name" value="AB_hydrolase_1"/>
</dbReference>
<dbReference type="Pfam" id="PF00561">
    <property type="entry name" value="Abhydrolase_1"/>
    <property type="match status" value="1"/>
</dbReference>
<keyword evidence="3" id="KW-1185">Reference proteome</keyword>
<evidence type="ECO:0000313" key="2">
    <source>
        <dbReference type="EMBL" id="WAR12425.1"/>
    </source>
</evidence>
<feature type="domain" description="AB hydrolase-1" evidence="1">
    <location>
        <begin position="78"/>
        <end position="331"/>
    </location>
</feature>
<dbReference type="PANTHER" id="PTHR46331:SF2">
    <property type="entry name" value="VALACYCLOVIR HYDROLASE"/>
    <property type="match status" value="1"/>
</dbReference>
<protein>
    <submittedName>
        <fullName evidence="2">BPHL-like protein</fullName>
    </submittedName>
</protein>
<sequence>MLANSTKRFGQSLTKCFHTSCAQNITRESRDPRFFTLYQHAKSRLLDDQRKSGVLSHKMEVNRVRLHFEMTGDGDHYVILLPGALGSTRTDFSHQLQNFNKTDFTLIAIDPRGYGQSIPPNRDWPLEFLQRDADDAFELIKKVSILGWSDGGISGMIAAARYPQMVNKLVVWGSNAYITKKDMDVYNGIKDISNWNERTRSPFLAIYGERYFREQWHNWVEAVENYLDKRNGTGIKDISNWSEKMRSPFLALYGEKYFREQWQNWVDAFQNYYDSRNGDICIQEVEKIKAKTLIVHGLKDPLVPLEHPDFLHQTIKGSRLYIMPEGKHNLHQKYHREFNFLVEHFLKQ</sequence>
<reference evidence="2" key="1">
    <citation type="submission" date="2022-11" db="EMBL/GenBank/DDBJ databases">
        <title>Centuries of genome instability and evolution in soft-shell clam transmissible cancer (bioRxiv).</title>
        <authorList>
            <person name="Hart S.F.M."/>
            <person name="Yonemitsu M.A."/>
            <person name="Giersch R.M."/>
            <person name="Beal B.F."/>
            <person name="Arriagada G."/>
            <person name="Davis B.W."/>
            <person name="Ostrander E.A."/>
            <person name="Goff S.P."/>
            <person name="Metzger M.J."/>
        </authorList>
    </citation>
    <scope>NUCLEOTIDE SEQUENCE</scope>
    <source>
        <strain evidence="2">MELC-2E11</strain>
        <tissue evidence="2">Siphon/mantle</tissue>
    </source>
</reference>
<dbReference type="Gene3D" id="3.40.50.1820">
    <property type="entry name" value="alpha/beta hydrolase"/>
    <property type="match status" value="2"/>
</dbReference>
<proteinExistence type="predicted"/>
<dbReference type="InterPro" id="IPR029058">
    <property type="entry name" value="AB_hydrolase_fold"/>
</dbReference>